<protein>
    <submittedName>
        <fullName evidence="1">Putative ovule protein</fullName>
    </submittedName>
</protein>
<reference evidence="1" key="1">
    <citation type="submission" date="2015-12" db="EMBL/GenBank/DDBJ databases">
        <title>Gene expression during late stages of embryo sac development: a critical building block for successful pollen-pistil interactions.</title>
        <authorList>
            <person name="Liu Y."/>
            <person name="Joly V."/>
            <person name="Sabar M."/>
            <person name="Matton D.P."/>
        </authorList>
    </citation>
    <scope>NUCLEOTIDE SEQUENCE</scope>
</reference>
<sequence length="66" mass="7901">MGQGITILGIKSPIRHAIYCTEWMPTRMGEKRVQKYQQFKHAVSMYRLQYSNRKKNSLTFFRIVSF</sequence>
<accession>A0A0V0GG35</accession>
<evidence type="ECO:0000313" key="1">
    <source>
        <dbReference type="EMBL" id="JAP07125.1"/>
    </source>
</evidence>
<organism evidence="1">
    <name type="scientific">Solanum chacoense</name>
    <name type="common">Chaco potato</name>
    <dbReference type="NCBI Taxonomy" id="4108"/>
    <lineage>
        <taxon>Eukaryota</taxon>
        <taxon>Viridiplantae</taxon>
        <taxon>Streptophyta</taxon>
        <taxon>Embryophyta</taxon>
        <taxon>Tracheophyta</taxon>
        <taxon>Spermatophyta</taxon>
        <taxon>Magnoliopsida</taxon>
        <taxon>eudicotyledons</taxon>
        <taxon>Gunneridae</taxon>
        <taxon>Pentapetalae</taxon>
        <taxon>asterids</taxon>
        <taxon>lamiids</taxon>
        <taxon>Solanales</taxon>
        <taxon>Solanaceae</taxon>
        <taxon>Solanoideae</taxon>
        <taxon>Solaneae</taxon>
        <taxon>Solanum</taxon>
    </lineage>
</organism>
<dbReference type="AlphaFoldDB" id="A0A0V0GG35"/>
<feature type="non-terminal residue" evidence="1">
    <location>
        <position position="66"/>
    </location>
</feature>
<proteinExistence type="predicted"/>
<dbReference type="EMBL" id="GEDG01039414">
    <property type="protein sequence ID" value="JAP07125.1"/>
    <property type="molecule type" value="Transcribed_RNA"/>
</dbReference>
<name>A0A0V0GG35_SOLCH</name>